<reference evidence="3" key="1">
    <citation type="journal article" date="2019" name="Int. J. Syst. Evol. Microbiol.">
        <title>The Global Catalogue of Microorganisms (GCM) 10K type strain sequencing project: providing services to taxonomists for standard genome sequencing and annotation.</title>
        <authorList>
            <consortium name="The Broad Institute Genomics Platform"/>
            <consortium name="The Broad Institute Genome Sequencing Center for Infectious Disease"/>
            <person name="Wu L."/>
            <person name="Ma J."/>
        </authorList>
    </citation>
    <scope>NUCLEOTIDE SEQUENCE [LARGE SCALE GENOMIC DNA]</scope>
    <source>
        <strain evidence="3">NBRC 103632</strain>
    </source>
</reference>
<dbReference type="EMBL" id="BSPL01000017">
    <property type="protein sequence ID" value="GLS71051.1"/>
    <property type="molecule type" value="Genomic_DNA"/>
</dbReference>
<keyword evidence="3" id="KW-1185">Reference proteome</keyword>
<protein>
    <recommendedName>
        <fullName evidence="4">Cysteine rich repeat-containing protein</fullName>
    </recommendedName>
</protein>
<feature type="signal peptide" evidence="1">
    <location>
        <begin position="1"/>
        <end position="20"/>
    </location>
</feature>
<comment type="caution">
    <text evidence="2">The sequence shown here is derived from an EMBL/GenBank/DDBJ whole genome shotgun (WGS) entry which is preliminary data.</text>
</comment>
<evidence type="ECO:0000256" key="1">
    <source>
        <dbReference type="SAM" id="SignalP"/>
    </source>
</evidence>
<proteinExistence type="predicted"/>
<accession>A0AA37WSA5</accession>
<sequence>MKSATFALLAIVAGAVPALAGTRAERTACKPDVLRLCAAQIPNAGAITACLRERRATLSPGCRTVMEESDAPMRSVAARR</sequence>
<organism evidence="2 3">
    <name type="scientific">Methylobacterium tardum</name>
    <dbReference type="NCBI Taxonomy" id="374432"/>
    <lineage>
        <taxon>Bacteria</taxon>
        <taxon>Pseudomonadati</taxon>
        <taxon>Pseudomonadota</taxon>
        <taxon>Alphaproteobacteria</taxon>
        <taxon>Hyphomicrobiales</taxon>
        <taxon>Methylobacteriaceae</taxon>
        <taxon>Methylobacterium</taxon>
    </lineage>
</organism>
<evidence type="ECO:0008006" key="4">
    <source>
        <dbReference type="Google" id="ProtNLM"/>
    </source>
</evidence>
<keyword evidence="1" id="KW-0732">Signal</keyword>
<dbReference type="AlphaFoldDB" id="A0AA37WSA5"/>
<dbReference type="Proteomes" id="UP001157440">
    <property type="component" value="Unassembled WGS sequence"/>
</dbReference>
<feature type="chain" id="PRO_5041225527" description="Cysteine rich repeat-containing protein" evidence="1">
    <location>
        <begin position="21"/>
        <end position="80"/>
    </location>
</feature>
<evidence type="ECO:0000313" key="2">
    <source>
        <dbReference type="EMBL" id="GLS71051.1"/>
    </source>
</evidence>
<name>A0AA37WSA5_9HYPH</name>
<dbReference type="RefSeq" id="WP_238197575.1">
    <property type="nucleotide sequence ID" value="NZ_BPQZ01000019.1"/>
</dbReference>
<gene>
    <name evidence="2" type="ORF">GCM10007890_30640</name>
</gene>
<evidence type="ECO:0000313" key="3">
    <source>
        <dbReference type="Proteomes" id="UP001157440"/>
    </source>
</evidence>